<dbReference type="InterPro" id="IPR036420">
    <property type="entry name" value="BRCT_dom_sf"/>
</dbReference>
<protein>
    <submittedName>
        <fullName evidence="2">BRCT domain-containing protein</fullName>
    </submittedName>
</protein>
<evidence type="ECO:0000313" key="3">
    <source>
        <dbReference type="Proteomes" id="UP001236239"/>
    </source>
</evidence>
<dbReference type="CDD" id="cd17748">
    <property type="entry name" value="BRCT_DNA_ligase_like"/>
    <property type="match status" value="1"/>
</dbReference>
<feature type="domain" description="BRCT" evidence="1">
    <location>
        <begin position="216"/>
        <end position="305"/>
    </location>
</feature>
<dbReference type="InterPro" id="IPR001357">
    <property type="entry name" value="BRCT_dom"/>
</dbReference>
<dbReference type="Gene3D" id="3.40.50.10190">
    <property type="entry name" value="BRCT domain"/>
    <property type="match status" value="1"/>
</dbReference>
<dbReference type="Pfam" id="PF00533">
    <property type="entry name" value="BRCT"/>
    <property type="match status" value="1"/>
</dbReference>
<accession>A0AAJ6NBD5</accession>
<dbReference type="AlphaFoldDB" id="A0AAJ6NBD5"/>
<dbReference type="PROSITE" id="PS50172">
    <property type="entry name" value="BRCT"/>
    <property type="match status" value="1"/>
</dbReference>
<sequence>MSKLNPHLDSSRLAIRTLLSINAITGAFLCDDIVTKDEIIFLNTWLLNTRDNVFYGRFKEPLFDEFLTETYNILDSDISDEQLHSKFTSIYCDFYNKGADVLDKLEVYKYFDYRESCIIALQGLCAGIVADGELNQKEFDYVIETLEELEDALLLDPICSRFYMVISELTDDEKENKKILKKLEKLIIDFSGITDDLCDGNSLGEEFFDKVGAIDFTNKVVCFTGKFQYGSRKKCSELAKQQGARVVDDWSFKVDFMIIGNLSSNQWMYQNYGRKIEWAKEAQQKRGHHVKIITEGQWFNSSIIN</sequence>
<name>A0AAJ6NBD5_9PAST</name>
<evidence type="ECO:0000259" key="1">
    <source>
        <dbReference type="PROSITE" id="PS50172"/>
    </source>
</evidence>
<organism evidence="2 3">
    <name type="scientific">Phocoenobacter skyensis</name>
    <dbReference type="NCBI Taxonomy" id="97481"/>
    <lineage>
        <taxon>Bacteria</taxon>
        <taxon>Pseudomonadati</taxon>
        <taxon>Pseudomonadota</taxon>
        <taxon>Gammaproteobacteria</taxon>
        <taxon>Pasteurellales</taxon>
        <taxon>Pasteurellaceae</taxon>
        <taxon>Phocoenobacter</taxon>
    </lineage>
</organism>
<dbReference type="SUPFAM" id="SSF52113">
    <property type="entry name" value="BRCT domain"/>
    <property type="match status" value="1"/>
</dbReference>
<dbReference type="EMBL" id="JASAYQ010000021">
    <property type="protein sequence ID" value="MDP8173650.1"/>
    <property type="molecule type" value="Genomic_DNA"/>
</dbReference>
<gene>
    <name evidence="2" type="ORF">QJU93_09815</name>
</gene>
<evidence type="ECO:0000313" key="2">
    <source>
        <dbReference type="EMBL" id="MDP8173650.1"/>
    </source>
</evidence>
<proteinExistence type="predicted"/>
<dbReference type="Proteomes" id="UP001236239">
    <property type="component" value="Unassembled WGS sequence"/>
</dbReference>
<dbReference type="RefSeq" id="WP_306384662.1">
    <property type="nucleotide sequence ID" value="NZ_JASAYN010000001.1"/>
</dbReference>
<comment type="caution">
    <text evidence="2">The sequence shown here is derived from an EMBL/GenBank/DDBJ whole genome shotgun (WGS) entry which is preliminary data.</text>
</comment>
<reference evidence="2" key="1">
    <citation type="journal article" date="2023" name="Front. Microbiol.">
        <title>Phylogeography and host specificity of Pasteurellaceae pathogenic to sea-farmed fish in the north-east Atlantic.</title>
        <authorList>
            <person name="Gulla S."/>
            <person name="Colquhoun D.J."/>
            <person name="Olsen A.B."/>
            <person name="Spilsberg B."/>
            <person name="Lagesen K."/>
            <person name="Aakesson C.P."/>
            <person name="Strom S."/>
            <person name="Manji F."/>
            <person name="Birkbeck T.H."/>
            <person name="Nilsen H.K."/>
        </authorList>
    </citation>
    <scope>NUCLEOTIDE SEQUENCE</scope>
    <source>
        <strain evidence="2">TW16_20</strain>
    </source>
</reference>